<dbReference type="EMBL" id="AZFH01000198">
    <property type="protein sequence ID" value="KRL76615.1"/>
    <property type="molecule type" value="Genomic_DNA"/>
</dbReference>
<sequence>MAYEIKLLIDGEKKTYVRNEPPMLIDMTNAMKYQAHQIKMYNKKDGLTDKDLDQQQKDFAMIASSFWHKQFSEKAFIAGADQESMDVLYKVIGDSLGTSDDEEQSADKSDDGKADRESARTN</sequence>
<evidence type="ECO:0008006" key="4">
    <source>
        <dbReference type="Google" id="ProtNLM"/>
    </source>
</evidence>
<evidence type="ECO:0000256" key="1">
    <source>
        <dbReference type="SAM" id="MobiDB-lite"/>
    </source>
</evidence>
<reference evidence="2 3" key="1">
    <citation type="journal article" date="2015" name="Genome Announc.">
        <title>Expanding the biotechnology potential of lactobacilli through comparative genomics of 213 strains and associated genera.</title>
        <authorList>
            <person name="Sun Z."/>
            <person name="Harris H.M."/>
            <person name="McCann A."/>
            <person name="Guo C."/>
            <person name="Argimon S."/>
            <person name="Zhang W."/>
            <person name="Yang X."/>
            <person name="Jeffery I.B."/>
            <person name="Cooney J.C."/>
            <person name="Kagawa T.F."/>
            <person name="Liu W."/>
            <person name="Song Y."/>
            <person name="Salvetti E."/>
            <person name="Wrobel A."/>
            <person name="Rasinkangas P."/>
            <person name="Parkhill J."/>
            <person name="Rea M.C."/>
            <person name="O'Sullivan O."/>
            <person name="Ritari J."/>
            <person name="Douillard F.P."/>
            <person name="Paul Ross R."/>
            <person name="Yang R."/>
            <person name="Briner A.E."/>
            <person name="Felis G.E."/>
            <person name="de Vos W.M."/>
            <person name="Barrangou R."/>
            <person name="Klaenhammer T.R."/>
            <person name="Caufield P.W."/>
            <person name="Cui Y."/>
            <person name="Zhang H."/>
            <person name="O'Toole P.W."/>
        </authorList>
    </citation>
    <scope>NUCLEOTIDE SEQUENCE [LARGE SCALE GENOMIC DNA]</scope>
    <source>
        <strain evidence="2 3">DSM 15833</strain>
    </source>
</reference>
<protein>
    <recommendedName>
        <fullName evidence="4">Phage protein</fullName>
    </recommendedName>
</protein>
<proteinExistence type="predicted"/>
<feature type="region of interest" description="Disordered" evidence="1">
    <location>
        <begin position="96"/>
        <end position="122"/>
    </location>
</feature>
<dbReference type="Pfam" id="PF23857">
    <property type="entry name" value="Phage_TAC_19"/>
    <property type="match status" value="1"/>
</dbReference>
<dbReference type="InterPro" id="IPR057006">
    <property type="entry name" value="Phage_TAC_19"/>
</dbReference>
<feature type="compositionally biased region" description="Basic and acidic residues" evidence="1">
    <location>
        <begin position="105"/>
        <end position="122"/>
    </location>
</feature>
<organism evidence="2 3">
    <name type="scientific">Ligilactobacillus equi DSM 15833 = JCM 10991</name>
    <dbReference type="NCBI Taxonomy" id="1423740"/>
    <lineage>
        <taxon>Bacteria</taxon>
        <taxon>Bacillati</taxon>
        <taxon>Bacillota</taxon>
        <taxon>Bacilli</taxon>
        <taxon>Lactobacillales</taxon>
        <taxon>Lactobacillaceae</taxon>
        <taxon>Ligilactobacillus</taxon>
    </lineage>
</organism>
<dbReference type="RefSeq" id="WP_025020729.1">
    <property type="nucleotide sequence ID" value="NZ_AZFH01000198.1"/>
</dbReference>
<dbReference type="PATRIC" id="fig|1423740.3.peg.2001"/>
<dbReference type="AlphaFoldDB" id="A0A0R1T5C1"/>
<dbReference type="OrthoDB" id="2317619at2"/>
<evidence type="ECO:0000313" key="3">
    <source>
        <dbReference type="Proteomes" id="UP000051048"/>
    </source>
</evidence>
<gene>
    <name evidence="2" type="ORF">FC36_GL001853</name>
</gene>
<accession>A0A0R1T5C1</accession>
<name>A0A0R1T5C1_9LACO</name>
<dbReference type="Proteomes" id="UP000051048">
    <property type="component" value="Unassembled WGS sequence"/>
</dbReference>
<dbReference type="NCBIfam" id="NF047360">
    <property type="entry name" value="tail_chap_PVL"/>
    <property type="match status" value="1"/>
</dbReference>
<dbReference type="STRING" id="1423740.FC36_GL001853"/>
<comment type="caution">
    <text evidence="2">The sequence shown here is derived from an EMBL/GenBank/DDBJ whole genome shotgun (WGS) entry which is preliminary data.</text>
</comment>
<evidence type="ECO:0000313" key="2">
    <source>
        <dbReference type="EMBL" id="KRL76615.1"/>
    </source>
</evidence>